<reference evidence="1 2" key="1">
    <citation type="submission" date="2015-01" db="EMBL/GenBank/DDBJ databases">
        <title>Evolution of Trichinella species and genotypes.</title>
        <authorList>
            <person name="Korhonen P.K."/>
            <person name="Edoardo P."/>
            <person name="Giuseppe L.R."/>
            <person name="Gasser R.B."/>
        </authorList>
    </citation>
    <scope>NUCLEOTIDE SEQUENCE [LARGE SCALE GENOMIC DNA]</scope>
    <source>
        <strain evidence="1">ISS120</strain>
    </source>
</reference>
<accession>A0A0V1ANP2</accession>
<dbReference type="EMBL" id="JYDI01001804">
    <property type="protein sequence ID" value="KRY26466.1"/>
    <property type="molecule type" value="Genomic_DNA"/>
</dbReference>
<comment type="caution">
    <text evidence="1">The sequence shown here is derived from an EMBL/GenBank/DDBJ whole genome shotgun (WGS) entry which is preliminary data.</text>
</comment>
<protein>
    <submittedName>
        <fullName evidence="1">Uncharacterized protein</fullName>
    </submittedName>
</protein>
<sequence length="34" mass="3932">MGSIAIKLNYELVYSGKNFHRLFLLDYVTLIVVT</sequence>
<proteinExistence type="predicted"/>
<evidence type="ECO:0000313" key="1">
    <source>
        <dbReference type="EMBL" id="KRY26466.1"/>
    </source>
</evidence>
<evidence type="ECO:0000313" key="2">
    <source>
        <dbReference type="Proteomes" id="UP000054653"/>
    </source>
</evidence>
<organism evidence="1 2">
    <name type="scientific">Trichinella britovi</name>
    <name type="common">Parasitic roundworm</name>
    <dbReference type="NCBI Taxonomy" id="45882"/>
    <lineage>
        <taxon>Eukaryota</taxon>
        <taxon>Metazoa</taxon>
        <taxon>Ecdysozoa</taxon>
        <taxon>Nematoda</taxon>
        <taxon>Enoplea</taxon>
        <taxon>Dorylaimia</taxon>
        <taxon>Trichinellida</taxon>
        <taxon>Trichinellidae</taxon>
        <taxon>Trichinella</taxon>
    </lineage>
</organism>
<dbReference type="AlphaFoldDB" id="A0A0V1ANP2"/>
<name>A0A0V1ANP2_TRIBR</name>
<dbReference type="Proteomes" id="UP000054653">
    <property type="component" value="Unassembled WGS sequence"/>
</dbReference>
<gene>
    <name evidence="1" type="ORF">T03_10456</name>
</gene>
<keyword evidence="2" id="KW-1185">Reference proteome</keyword>